<dbReference type="InterPro" id="IPR009057">
    <property type="entry name" value="Homeodomain-like_sf"/>
</dbReference>
<dbReference type="InterPro" id="IPR018062">
    <property type="entry name" value="HTH_AraC-typ_CS"/>
</dbReference>
<evidence type="ECO:0000259" key="5">
    <source>
        <dbReference type="PROSITE" id="PS01124"/>
    </source>
</evidence>
<feature type="domain" description="Response regulatory" evidence="6">
    <location>
        <begin position="2"/>
        <end position="119"/>
    </location>
</feature>
<protein>
    <submittedName>
        <fullName evidence="7">Response regulator</fullName>
    </submittedName>
</protein>
<name>A0A848MAK4_PAELE</name>
<dbReference type="PROSITE" id="PS00041">
    <property type="entry name" value="HTH_ARAC_FAMILY_1"/>
    <property type="match status" value="1"/>
</dbReference>
<keyword evidence="1" id="KW-0805">Transcription regulation</keyword>
<keyword evidence="3" id="KW-0804">Transcription</keyword>
<dbReference type="SUPFAM" id="SSF52172">
    <property type="entry name" value="CheY-like"/>
    <property type="match status" value="1"/>
</dbReference>
<keyword evidence="4" id="KW-0597">Phosphoprotein</keyword>
<evidence type="ECO:0000259" key="6">
    <source>
        <dbReference type="PROSITE" id="PS50110"/>
    </source>
</evidence>
<comment type="caution">
    <text evidence="7">The sequence shown here is derived from an EMBL/GenBank/DDBJ whole genome shotgun (WGS) entry which is preliminary data.</text>
</comment>
<feature type="modified residue" description="4-aspartylphosphate" evidence="4">
    <location>
        <position position="54"/>
    </location>
</feature>
<organism evidence="7 8">
    <name type="scientific">Paenibacillus lemnae</name>
    <dbReference type="NCBI Taxonomy" id="1330551"/>
    <lineage>
        <taxon>Bacteria</taxon>
        <taxon>Bacillati</taxon>
        <taxon>Bacillota</taxon>
        <taxon>Bacilli</taxon>
        <taxon>Bacillales</taxon>
        <taxon>Paenibacillaceae</taxon>
        <taxon>Paenibacillus</taxon>
    </lineage>
</organism>
<dbReference type="PROSITE" id="PS01124">
    <property type="entry name" value="HTH_ARAC_FAMILY_2"/>
    <property type="match status" value="1"/>
</dbReference>
<dbReference type="InterPro" id="IPR020449">
    <property type="entry name" value="Tscrpt_reg_AraC-type_HTH"/>
</dbReference>
<dbReference type="InterPro" id="IPR018060">
    <property type="entry name" value="HTH_AraC"/>
</dbReference>
<dbReference type="EMBL" id="JABBPN010000016">
    <property type="protein sequence ID" value="NMO97231.1"/>
    <property type="molecule type" value="Genomic_DNA"/>
</dbReference>
<dbReference type="PRINTS" id="PR00032">
    <property type="entry name" value="HTHARAC"/>
</dbReference>
<evidence type="ECO:0000313" key="7">
    <source>
        <dbReference type="EMBL" id="NMO97231.1"/>
    </source>
</evidence>
<dbReference type="GO" id="GO:0000160">
    <property type="term" value="P:phosphorelay signal transduction system"/>
    <property type="evidence" value="ECO:0007669"/>
    <property type="project" value="InterPro"/>
</dbReference>
<evidence type="ECO:0000313" key="8">
    <source>
        <dbReference type="Proteomes" id="UP000565468"/>
    </source>
</evidence>
<dbReference type="SMART" id="SM00342">
    <property type="entry name" value="HTH_ARAC"/>
    <property type="match status" value="1"/>
</dbReference>
<feature type="domain" description="HTH araC/xylS-type" evidence="5">
    <location>
        <begin position="440"/>
        <end position="538"/>
    </location>
</feature>
<dbReference type="CDD" id="cd17536">
    <property type="entry name" value="REC_YesN-like"/>
    <property type="match status" value="1"/>
</dbReference>
<dbReference type="SUPFAM" id="SSF46689">
    <property type="entry name" value="Homeodomain-like"/>
    <property type="match status" value="2"/>
</dbReference>
<evidence type="ECO:0000256" key="1">
    <source>
        <dbReference type="ARBA" id="ARBA00023015"/>
    </source>
</evidence>
<dbReference type="Gene3D" id="3.40.50.2300">
    <property type="match status" value="1"/>
</dbReference>
<dbReference type="RefSeq" id="WP_169506017.1">
    <property type="nucleotide sequence ID" value="NZ_JABBPN010000016.1"/>
</dbReference>
<keyword evidence="8" id="KW-1185">Reference proteome</keyword>
<dbReference type="AlphaFoldDB" id="A0A848MAK4"/>
<dbReference type="PANTHER" id="PTHR43280">
    <property type="entry name" value="ARAC-FAMILY TRANSCRIPTIONAL REGULATOR"/>
    <property type="match status" value="1"/>
</dbReference>
<dbReference type="Proteomes" id="UP000565468">
    <property type="component" value="Unassembled WGS sequence"/>
</dbReference>
<dbReference type="GO" id="GO:0043565">
    <property type="term" value="F:sequence-specific DNA binding"/>
    <property type="evidence" value="ECO:0007669"/>
    <property type="project" value="InterPro"/>
</dbReference>
<gene>
    <name evidence="7" type="ORF">HII30_15815</name>
</gene>
<dbReference type="Pfam" id="PF00072">
    <property type="entry name" value="Response_reg"/>
    <property type="match status" value="1"/>
</dbReference>
<accession>A0A848MAK4</accession>
<evidence type="ECO:0000256" key="2">
    <source>
        <dbReference type="ARBA" id="ARBA00023125"/>
    </source>
</evidence>
<dbReference type="PROSITE" id="PS50110">
    <property type="entry name" value="RESPONSE_REGULATORY"/>
    <property type="match status" value="1"/>
</dbReference>
<dbReference type="SMART" id="SM00448">
    <property type="entry name" value="REC"/>
    <property type="match status" value="1"/>
</dbReference>
<keyword evidence="2" id="KW-0238">DNA-binding</keyword>
<reference evidence="7 8" key="1">
    <citation type="submission" date="2020-04" db="EMBL/GenBank/DDBJ databases">
        <title>Paenibacillus algicola sp. nov., a novel marine bacterium producing alginate lyase.</title>
        <authorList>
            <person name="Huang H."/>
        </authorList>
    </citation>
    <scope>NUCLEOTIDE SEQUENCE [LARGE SCALE GENOMIC DNA]</scope>
    <source>
        <strain evidence="7 8">L7-75</strain>
    </source>
</reference>
<evidence type="ECO:0000256" key="3">
    <source>
        <dbReference type="ARBA" id="ARBA00023163"/>
    </source>
</evidence>
<dbReference type="InterPro" id="IPR011006">
    <property type="entry name" value="CheY-like_superfamily"/>
</dbReference>
<dbReference type="GO" id="GO:0003700">
    <property type="term" value="F:DNA-binding transcription factor activity"/>
    <property type="evidence" value="ECO:0007669"/>
    <property type="project" value="InterPro"/>
</dbReference>
<dbReference type="Pfam" id="PF12833">
    <property type="entry name" value="HTH_18"/>
    <property type="match status" value="1"/>
</dbReference>
<dbReference type="InterPro" id="IPR001789">
    <property type="entry name" value="Sig_transdc_resp-reg_receiver"/>
</dbReference>
<dbReference type="PANTHER" id="PTHR43280:SF10">
    <property type="entry name" value="REGULATORY PROTEIN POCR"/>
    <property type="match status" value="1"/>
</dbReference>
<sequence>MRALIVDDESRVRKAIRLLVHWEEHGITEVHEAKNGMEAMELIPQLRPHIVLLDMMMPLKNGMDLMEWMNEHTPSTKFLVISGHDDFDYVRSTLRYNGLDYILKPVDEEQINSAVAKAAGIWHSEEEERQAAQRQNVQVNEYRPAYSERLLSALIEDEHAQAQTMRRLQDDRIIPADITGISLGVLQVDVSDQALFQRFGNQWDLLMFALLNICNEFLQENSRGLAFRYPGVKNHIIFLMWGHPETRISLLEQINQGMENTLGRRMHFGLSSPGHSLDEIPKLYRQVNAVLGTRNLLEMNHYIHSAERPEDTGRFPQLPFSHTEDAWRLAVLSGQETVIREAVQAWTSDIRKSGRISPEMLKQWNRDIERFLTGLPYEISPSAADPLLAEYQQAAAEFTAPDPYRYRLHLQDWQDYWEELLLLMSRTLQSLKPEGGELIQDITSYIDHHYASDVSLYDLSAQFHVSREYVSRKFKQTHGINIPEYINRIRTAKAKVLLRSPDMKISKIAETVGFKNEKYFSLVFKKHEGLSPNDYRKASQSG</sequence>
<dbReference type="Gene3D" id="1.10.10.60">
    <property type="entry name" value="Homeodomain-like"/>
    <property type="match status" value="2"/>
</dbReference>
<proteinExistence type="predicted"/>
<evidence type="ECO:0000256" key="4">
    <source>
        <dbReference type="PROSITE-ProRule" id="PRU00169"/>
    </source>
</evidence>